<evidence type="ECO:0000313" key="5">
    <source>
        <dbReference type="Proteomes" id="UP000317951"/>
    </source>
</evidence>
<keyword evidence="1" id="KW-0812">Transmembrane</keyword>
<dbReference type="OrthoDB" id="6158985at2"/>
<organism evidence="3 5">
    <name type="scientific">Pseudomonas extremaustralis</name>
    <dbReference type="NCBI Taxonomy" id="359110"/>
    <lineage>
        <taxon>Bacteria</taxon>
        <taxon>Pseudomonadati</taxon>
        <taxon>Pseudomonadota</taxon>
        <taxon>Gammaproteobacteria</taxon>
        <taxon>Pseudomonadales</taxon>
        <taxon>Pseudomonadaceae</taxon>
        <taxon>Pseudomonas</taxon>
    </lineage>
</organism>
<proteinExistence type="predicted"/>
<dbReference type="AlphaFoldDB" id="A0A5C5QQ09"/>
<evidence type="ECO:0000313" key="2">
    <source>
        <dbReference type="EMBL" id="SDE71470.1"/>
    </source>
</evidence>
<evidence type="ECO:0000313" key="3">
    <source>
        <dbReference type="EMBL" id="TWS07188.1"/>
    </source>
</evidence>
<sequence>MSITIRLSPLANPVPGHGFLQVRGWEHDAGILEFAIQRNQDDYYLQQSHQWGNAPCWFAQHFEEDSSGDSISHQVGPNIVDPLLLNSATAVFNFRLRSTDGSGEDDNPMKLMEGLALSAAGSATGPAAAQTSVTLESPAQAASVIEPEPAPVIEPVQAPTEQAEPSPEPIIEPPAVTAAPAKSGKGLLFLGLLVLLCIIAAGLWFWLKKPADTQPAVATTAPAPAAVAPQAPAAPAPCSSEALTSETELNFVQGCIKLAPDSATLLNIIGMAKANKQCGVAQRLYANRAQAGNVEVAEAYAREYDPKYLQPSACFAAADNATAAYWYETILGYQPDNAEAAQRLKELKP</sequence>
<dbReference type="Proteomes" id="UP000317951">
    <property type="component" value="Unassembled WGS sequence"/>
</dbReference>
<dbReference type="RefSeq" id="WP_010567602.1">
    <property type="nucleotide sequence ID" value="NZ_FUYI01000030.1"/>
</dbReference>
<gene>
    <name evidence="3" type="ORF">FIV36_00050</name>
    <name evidence="2" type="ORF">SAMN05216591_0713</name>
</gene>
<dbReference type="EMBL" id="VFET01000001">
    <property type="protein sequence ID" value="TWS07188.1"/>
    <property type="molecule type" value="Genomic_DNA"/>
</dbReference>
<keyword evidence="1" id="KW-0472">Membrane</keyword>
<keyword evidence="4" id="KW-1185">Reference proteome</keyword>
<reference evidence="2 4" key="1">
    <citation type="submission" date="2016-10" db="EMBL/GenBank/DDBJ databases">
        <authorList>
            <person name="Varghese N."/>
            <person name="Submissions S."/>
        </authorList>
    </citation>
    <scope>NUCLEOTIDE SEQUENCE [LARGE SCALE GENOMIC DNA]</scope>
    <source>
        <strain evidence="2 4">DSM 17835</strain>
    </source>
</reference>
<reference evidence="3 5" key="2">
    <citation type="submission" date="2019-06" db="EMBL/GenBank/DDBJ databases">
        <title>Pseudomonas bimorpha sp. nov. isolated from bovine raw milk and skim milk concentrate.</title>
        <authorList>
            <person name="Hofmann K."/>
            <person name="Huptas C."/>
            <person name="Doll E."/>
            <person name="Scherer S."/>
            <person name="Wenning M."/>
        </authorList>
    </citation>
    <scope>NUCLEOTIDE SEQUENCE [LARGE SCALE GENOMIC DNA]</scope>
    <source>
        <strain evidence="3 5">DSM 17835</strain>
    </source>
</reference>
<evidence type="ECO:0000313" key="4">
    <source>
        <dbReference type="Proteomes" id="UP000182858"/>
    </source>
</evidence>
<protein>
    <submittedName>
        <fullName evidence="3">Uncharacterized protein</fullName>
    </submittedName>
</protein>
<dbReference type="Proteomes" id="UP000182858">
    <property type="component" value="Chromosome I"/>
</dbReference>
<feature type="transmembrane region" description="Helical" evidence="1">
    <location>
        <begin position="187"/>
        <end position="207"/>
    </location>
</feature>
<name>A0A5C5QQ09_9PSED</name>
<evidence type="ECO:0000256" key="1">
    <source>
        <dbReference type="SAM" id="Phobius"/>
    </source>
</evidence>
<keyword evidence="1" id="KW-1133">Transmembrane helix</keyword>
<dbReference type="EMBL" id="LT629689">
    <property type="protein sequence ID" value="SDE71470.1"/>
    <property type="molecule type" value="Genomic_DNA"/>
</dbReference>
<accession>A0A5C5QQ09</accession>
<dbReference type="GeneID" id="78552235"/>